<evidence type="ECO:0000313" key="4">
    <source>
        <dbReference type="Proteomes" id="UP000679373"/>
    </source>
</evidence>
<protein>
    <submittedName>
        <fullName evidence="3">Helix-turn-helix transcriptional regulator</fullName>
    </submittedName>
</protein>
<dbReference type="GeneID" id="66347956"/>
<accession>A0AB74VFN7</accession>
<dbReference type="Pfam" id="PF01381">
    <property type="entry name" value="HTH_3"/>
    <property type="match status" value="1"/>
</dbReference>
<evidence type="ECO:0000256" key="1">
    <source>
        <dbReference type="SAM" id="MobiDB-lite"/>
    </source>
</evidence>
<dbReference type="InterPro" id="IPR001387">
    <property type="entry name" value="Cro/C1-type_HTH"/>
</dbReference>
<dbReference type="SMART" id="SM00530">
    <property type="entry name" value="HTH_XRE"/>
    <property type="match status" value="1"/>
</dbReference>
<proteinExistence type="predicted"/>
<evidence type="ECO:0000313" key="3">
    <source>
        <dbReference type="EMBL" id="QUN35211.1"/>
    </source>
</evidence>
<dbReference type="GO" id="GO:0003677">
    <property type="term" value="F:DNA binding"/>
    <property type="evidence" value="ECO:0007669"/>
    <property type="project" value="InterPro"/>
</dbReference>
<dbReference type="PROSITE" id="PS50943">
    <property type="entry name" value="HTH_CROC1"/>
    <property type="match status" value="1"/>
</dbReference>
<dbReference type="InterPro" id="IPR010982">
    <property type="entry name" value="Lambda_DNA-bd_dom_sf"/>
</dbReference>
<dbReference type="CDD" id="cd00093">
    <property type="entry name" value="HTH_XRE"/>
    <property type="match status" value="1"/>
</dbReference>
<dbReference type="EMBL" id="CP073653">
    <property type="protein sequence ID" value="QUN35211.1"/>
    <property type="molecule type" value="Genomic_DNA"/>
</dbReference>
<feature type="region of interest" description="Disordered" evidence="1">
    <location>
        <begin position="1"/>
        <end position="21"/>
    </location>
</feature>
<organism evidence="3 4">
    <name type="scientific">Clostridium beijerinckii</name>
    <name type="common">Clostridium MP</name>
    <dbReference type="NCBI Taxonomy" id="1520"/>
    <lineage>
        <taxon>Bacteria</taxon>
        <taxon>Bacillati</taxon>
        <taxon>Bacillota</taxon>
        <taxon>Clostridia</taxon>
        <taxon>Eubacteriales</taxon>
        <taxon>Clostridiaceae</taxon>
        <taxon>Clostridium</taxon>
    </lineage>
</organism>
<sequence length="58" mass="6729">MTLGEKIRSAREKESLSQRELGQRVNLSDSAICRYENNNRKPNDEVLKALRNILDIEI</sequence>
<dbReference type="RefSeq" id="WP_077869370.1">
    <property type="nucleotide sequence ID" value="NZ_BKAK01000085.1"/>
</dbReference>
<feature type="domain" description="HTH cro/C1-type" evidence="2">
    <location>
        <begin position="7"/>
        <end position="58"/>
    </location>
</feature>
<dbReference type="SUPFAM" id="SSF47413">
    <property type="entry name" value="lambda repressor-like DNA-binding domains"/>
    <property type="match status" value="1"/>
</dbReference>
<name>A0AB74VFN7_CLOBE</name>
<feature type="compositionally biased region" description="Basic and acidic residues" evidence="1">
    <location>
        <begin position="1"/>
        <end position="17"/>
    </location>
</feature>
<dbReference type="AlphaFoldDB" id="A0AB74VFN7"/>
<dbReference type="Gene3D" id="1.10.260.40">
    <property type="entry name" value="lambda repressor-like DNA-binding domains"/>
    <property type="match status" value="1"/>
</dbReference>
<reference evidence="3" key="1">
    <citation type="submission" date="2021-04" db="EMBL/GenBank/DDBJ databases">
        <title>Complete genome sequence of the type strain Clostridium beijerinckii NRRL B-598.</title>
        <authorList>
            <person name="Sedlar K."/>
            <person name="Branska B."/>
            <person name="Bezdicek M."/>
            <person name="Nykrynova M."/>
            <person name="Lengerova M."/>
            <person name="Skutkova H."/>
            <person name="Patakova P."/>
        </authorList>
    </citation>
    <scope>NUCLEOTIDE SEQUENCE</scope>
    <source>
        <strain evidence="3">DSM 791</strain>
    </source>
</reference>
<dbReference type="Proteomes" id="UP000679373">
    <property type="component" value="Chromosome"/>
</dbReference>
<evidence type="ECO:0000259" key="2">
    <source>
        <dbReference type="PROSITE" id="PS50943"/>
    </source>
</evidence>
<keyword evidence="4" id="KW-1185">Reference proteome</keyword>
<gene>
    <name evidence="3" type="ORF">KEC93_25495</name>
</gene>